<organism evidence="2 3">
    <name type="scientific">Ochrobactrum chromiisoli</name>
    <dbReference type="NCBI Taxonomy" id="2993941"/>
    <lineage>
        <taxon>Bacteria</taxon>
        <taxon>Pseudomonadati</taxon>
        <taxon>Pseudomonadota</taxon>
        <taxon>Alphaproteobacteria</taxon>
        <taxon>Hyphomicrobiales</taxon>
        <taxon>Brucellaceae</taxon>
        <taxon>Brucella/Ochrobactrum group</taxon>
        <taxon>Ochrobactrum</taxon>
    </lineage>
</organism>
<reference evidence="2 3" key="1">
    <citation type="submission" date="2022-11" db="EMBL/GenBank/DDBJ databases">
        <title>Brucella sp. YY2X, whole genome shotgun sequencing project.</title>
        <authorList>
            <person name="Yang Y."/>
        </authorList>
    </citation>
    <scope>NUCLEOTIDE SEQUENCE [LARGE SCALE GENOMIC DNA]</scope>
    <source>
        <strain evidence="2 3">YY2X</strain>
    </source>
</reference>
<dbReference type="RefSeq" id="WP_265987086.1">
    <property type="nucleotide sequence ID" value="NZ_JAPHAV010000028.1"/>
</dbReference>
<accession>A0ABT3QV21</accession>
<dbReference type="EMBL" id="JAPHAV010000028">
    <property type="protein sequence ID" value="MCX2699350.1"/>
    <property type="molecule type" value="Genomic_DNA"/>
</dbReference>
<keyword evidence="3" id="KW-1185">Reference proteome</keyword>
<sequence length="101" mass="11522">MAEQLIATAPKDGTEILAWRKDCGWFIASFTSCSAFPLSQSEIDELDEETLFQEDWFTQWPQALRLEGSEAPTHWQHLPPSPADRTAPQERGREDDSSRNN</sequence>
<proteinExistence type="predicted"/>
<evidence type="ECO:0000256" key="1">
    <source>
        <dbReference type="SAM" id="MobiDB-lite"/>
    </source>
</evidence>
<dbReference type="Proteomes" id="UP001301216">
    <property type="component" value="Unassembled WGS sequence"/>
</dbReference>
<comment type="caution">
    <text evidence="2">The sequence shown here is derived from an EMBL/GenBank/DDBJ whole genome shotgun (WGS) entry which is preliminary data.</text>
</comment>
<feature type="region of interest" description="Disordered" evidence="1">
    <location>
        <begin position="68"/>
        <end position="101"/>
    </location>
</feature>
<feature type="compositionally biased region" description="Basic and acidic residues" evidence="1">
    <location>
        <begin position="87"/>
        <end position="101"/>
    </location>
</feature>
<evidence type="ECO:0000313" key="2">
    <source>
        <dbReference type="EMBL" id="MCX2699350.1"/>
    </source>
</evidence>
<name>A0ABT3QV21_9HYPH</name>
<protein>
    <submittedName>
        <fullName evidence="2">Uncharacterized protein</fullName>
    </submittedName>
</protein>
<evidence type="ECO:0000313" key="3">
    <source>
        <dbReference type="Proteomes" id="UP001301216"/>
    </source>
</evidence>
<gene>
    <name evidence="2" type="ORF">OPR82_21870</name>
</gene>